<evidence type="ECO:0000256" key="1">
    <source>
        <dbReference type="SAM" id="MobiDB-lite"/>
    </source>
</evidence>
<keyword evidence="3" id="KW-1185">Reference proteome</keyword>
<accession>A0ABR0B914</accession>
<dbReference type="EMBL" id="JAOYFB010000041">
    <property type="protein sequence ID" value="KAK4045063.1"/>
    <property type="molecule type" value="Genomic_DNA"/>
</dbReference>
<proteinExistence type="predicted"/>
<feature type="compositionally biased region" description="Basic and acidic residues" evidence="1">
    <location>
        <begin position="250"/>
        <end position="262"/>
    </location>
</feature>
<organism evidence="2 3">
    <name type="scientific">Daphnia magna</name>
    <dbReference type="NCBI Taxonomy" id="35525"/>
    <lineage>
        <taxon>Eukaryota</taxon>
        <taxon>Metazoa</taxon>
        <taxon>Ecdysozoa</taxon>
        <taxon>Arthropoda</taxon>
        <taxon>Crustacea</taxon>
        <taxon>Branchiopoda</taxon>
        <taxon>Diplostraca</taxon>
        <taxon>Cladocera</taxon>
        <taxon>Anomopoda</taxon>
        <taxon>Daphniidae</taxon>
        <taxon>Daphnia</taxon>
    </lineage>
</organism>
<name>A0ABR0B914_9CRUS</name>
<comment type="caution">
    <text evidence="2">The sequence shown here is derived from an EMBL/GenBank/DDBJ whole genome shotgun (WGS) entry which is preliminary data.</text>
</comment>
<evidence type="ECO:0000313" key="3">
    <source>
        <dbReference type="Proteomes" id="UP001234178"/>
    </source>
</evidence>
<protein>
    <submittedName>
        <fullName evidence="2">Uncharacterized protein</fullName>
    </submittedName>
</protein>
<reference evidence="2 3" key="1">
    <citation type="journal article" date="2023" name="Nucleic Acids Res.">
        <title>The hologenome of Daphnia magna reveals possible DNA methylation and microbiome-mediated evolution of the host genome.</title>
        <authorList>
            <person name="Chaturvedi A."/>
            <person name="Li X."/>
            <person name="Dhandapani V."/>
            <person name="Marshall H."/>
            <person name="Kissane S."/>
            <person name="Cuenca-Cambronero M."/>
            <person name="Asole G."/>
            <person name="Calvet F."/>
            <person name="Ruiz-Romero M."/>
            <person name="Marangio P."/>
            <person name="Guigo R."/>
            <person name="Rago D."/>
            <person name="Mirbahai L."/>
            <person name="Eastwood N."/>
            <person name="Colbourne J.K."/>
            <person name="Zhou J."/>
            <person name="Mallon E."/>
            <person name="Orsini L."/>
        </authorList>
    </citation>
    <scope>NUCLEOTIDE SEQUENCE [LARGE SCALE GENOMIC DNA]</scope>
    <source>
        <strain evidence="2">LRV0_1</strain>
    </source>
</reference>
<dbReference type="Proteomes" id="UP001234178">
    <property type="component" value="Unassembled WGS sequence"/>
</dbReference>
<evidence type="ECO:0000313" key="2">
    <source>
        <dbReference type="EMBL" id="KAK4045063.1"/>
    </source>
</evidence>
<sequence length="470" mass="52381">MKERGVAVLQMMAAVPLPAQGLREFLLYLFFVPPLHLLAQPQGRIALEASSPATAVLLHHALDVHLIHVHKAERSRPLRAERMAIPLEGAEHFVVLFVVYDDREELDVELLQCRINVLRRDRTIPGVVEVGCEYAQPVESQPPETPIMMSKALPRPASLISLIFASRIALPRSPVGGNNGRLRSPAHLAPLARVGGAERFSKLALRWIIHEDASILPLIHDHAPRRSRLRSTFNDDRRAVLEGPGTAAGDHGDVDRRSDRTNEVEVVTAHRTVVGHRSEKDLAGAVSNRFLRPRDDVAAPAFAPSVGADFPATKPAPLRGVDGDNAALTAEPVCSSPEQPRVFISSRIHGNFLRAKRVKTRHLLHVPYATAVGERHETLSGNFFQERVLRLAIFRSRADVQEAEFIHFHFIVNADCINRITDVFALFEPDRLHKTSALKEETRNHPRANLRRRCTHASSAKFCRSRIPCL</sequence>
<gene>
    <name evidence="2" type="ORF">OUZ56_032471</name>
</gene>
<feature type="region of interest" description="Disordered" evidence="1">
    <location>
        <begin position="240"/>
        <end position="262"/>
    </location>
</feature>